<evidence type="ECO:0000256" key="2">
    <source>
        <dbReference type="ARBA" id="ARBA00022857"/>
    </source>
</evidence>
<accession>A0AA40X4X6</accession>
<evidence type="ECO:0000256" key="8">
    <source>
        <dbReference type="ARBA" id="ARBA00061278"/>
    </source>
</evidence>
<evidence type="ECO:0000256" key="11">
    <source>
        <dbReference type="ARBA" id="ARBA00073362"/>
    </source>
</evidence>
<dbReference type="EMBL" id="JADMKS010000007">
    <property type="protein sequence ID" value="MBF6638559.1"/>
    <property type="molecule type" value="Genomic_DNA"/>
</dbReference>
<dbReference type="Gene3D" id="3.40.50.720">
    <property type="entry name" value="NAD(P)-binding Rossmann-like Domain"/>
    <property type="match status" value="2"/>
</dbReference>
<feature type="domain" description="D-isomer specific 2-hydroxyacid dehydrogenase catalytic" evidence="13">
    <location>
        <begin position="5"/>
        <end position="319"/>
    </location>
</feature>
<evidence type="ECO:0000313" key="17">
    <source>
        <dbReference type="Proteomes" id="UP000192722"/>
    </source>
</evidence>
<comment type="catalytic activity">
    <reaction evidence="7">
        <text>glycolate + NADP(+) = glyoxylate + NADPH + H(+)</text>
        <dbReference type="Rhea" id="RHEA:10992"/>
        <dbReference type="ChEBI" id="CHEBI:15378"/>
        <dbReference type="ChEBI" id="CHEBI:29805"/>
        <dbReference type="ChEBI" id="CHEBI:36655"/>
        <dbReference type="ChEBI" id="CHEBI:57783"/>
        <dbReference type="ChEBI" id="CHEBI:58349"/>
        <dbReference type="EC" id="1.1.1.79"/>
    </reaction>
</comment>
<dbReference type="PANTHER" id="PTHR10996">
    <property type="entry name" value="2-HYDROXYACID DEHYDROGENASE-RELATED"/>
    <property type="match status" value="1"/>
</dbReference>
<evidence type="ECO:0000256" key="10">
    <source>
        <dbReference type="ARBA" id="ARBA00066674"/>
    </source>
</evidence>
<dbReference type="GO" id="GO:0016618">
    <property type="term" value="F:hydroxypyruvate reductase [NAD(P)H] activity"/>
    <property type="evidence" value="ECO:0007669"/>
    <property type="project" value="UniProtKB-EC"/>
</dbReference>
<comment type="similarity">
    <text evidence="8">Belongs to the D-isomer specific 2-hydroxyacid dehydrogenase family. GhrB subfamily.</text>
</comment>
<keyword evidence="17" id="KW-1185">Reference proteome</keyword>
<dbReference type="Pfam" id="PF02826">
    <property type="entry name" value="2-Hacid_dh_C"/>
    <property type="match status" value="1"/>
</dbReference>
<evidence type="ECO:0000259" key="14">
    <source>
        <dbReference type="Pfam" id="PF02826"/>
    </source>
</evidence>
<evidence type="ECO:0000256" key="5">
    <source>
        <dbReference type="ARBA" id="ARBA00051801"/>
    </source>
</evidence>
<keyword evidence="4" id="KW-0520">NAD</keyword>
<dbReference type="GO" id="GO:0005829">
    <property type="term" value="C:cytosol"/>
    <property type="evidence" value="ECO:0007669"/>
    <property type="project" value="TreeGrafter"/>
</dbReference>
<dbReference type="SUPFAM" id="SSF51735">
    <property type="entry name" value="NAD(P)-binding Rossmann-fold domains"/>
    <property type="match status" value="1"/>
</dbReference>
<evidence type="ECO:0000256" key="9">
    <source>
        <dbReference type="ARBA" id="ARBA00066661"/>
    </source>
</evidence>
<dbReference type="EMBL" id="MRWD01000039">
    <property type="protein sequence ID" value="ORJ20257.1"/>
    <property type="molecule type" value="Genomic_DNA"/>
</dbReference>
<comment type="catalytic activity">
    <reaction evidence="6">
        <text>(R)-glycerate + NADP(+) = 3-hydroxypyruvate + NADPH + H(+)</text>
        <dbReference type="Rhea" id="RHEA:18657"/>
        <dbReference type="ChEBI" id="CHEBI:15378"/>
        <dbReference type="ChEBI" id="CHEBI:16659"/>
        <dbReference type="ChEBI" id="CHEBI:17180"/>
        <dbReference type="ChEBI" id="CHEBI:57783"/>
        <dbReference type="ChEBI" id="CHEBI:58349"/>
        <dbReference type="EC" id="1.1.1.81"/>
    </reaction>
</comment>
<evidence type="ECO:0000313" key="15">
    <source>
        <dbReference type="EMBL" id="MBF6638559.1"/>
    </source>
</evidence>
<proteinExistence type="inferred from homology"/>
<reference evidence="16" key="1">
    <citation type="submission" date="2016-12" db="EMBL/GenBank/DDBJ databases">
        <authorList>
            <person name="Le Fleche-Mateos A."/>
        </authorList>
    </citation>
    <scope>NUCLEOTIDE SEQUENCE</scope>
    <source>
        <strain evidence="16">213</strain>
    </source>
</reference>
<evidence type="ECO:0000256" key="12">
    <source>
        <dbReference type="RuleBase" id="RU003719"/>
    </source>
</evidence>
<evidence type="ECO:0000256" key="6">
    <source>
        <dbReference type="ARBA" id="ARBA00052239"/>
    </source>
</evidence>
<evidence type="ECO:0000256" key="4">
    <source>
        <dbReference type="ARBA" id="ARBA00023027"/>
    </source>
</evidence>
<comment type="catalytic activity">
    <reaction evidence="5">
        <text>(R)-glycerate + NAD(+) = 3-hydroxypyruvate + NADH + H(+)</text>
        <dbReference type="Rhea" id="RHEA:17905"/>
        <dbReference type="ChEBI" id="CHEBI:15378"/>
        <dbReference type="ChEBI" id="CHEBI:16659"/>
        <dbReference type="ChEBI" id="CHEBI:17180"/>
        <dbReference type="ChEBI" id="CHEBI:57540"/>
        <dbReference type="ChEBI" id="CHEBI:57945"/>
        <dbReference type="EC" id="1.1.1.81"/>
    </reaction>
</comment>
<dbReference type="AlphaFoldDB" id="A0AA40X4X6"/>
<dbReference type="InterPro" id="IPR050223">
    <property type="entry name" value="D-isomer_2-hydroxyacid_DH"/>
</dbReference>
<dbReference type="Proteomes" id="UP000705283">
    <property type="component" value="Unassembled WGS sequence"/>
</dbReference>
<evidence type="ECO:0000256" key="3">
    <source>
        <dbReference type="ARBA" id="ARBA00023002"/>
    </source>
</evidence>
<evidence type="ECO:0000313" key="16">
    <source>
        <dbReference type="EMBL" id="ORJ20257.1"/>
    </source>
</evidence>
<organism evidence="15 18">
    <name type="scientific">Rouxiella silvae</name>
    <dbReference type="NCBI Taxonomy" id="1646373"/>
    <lineage>
        <taxon>Bacteria</taxon>
        <taxon>Pseudomonadati</taxon>
        <taxon>Pseudomonadota</taxon>
        <taxon>Gammaproteobacteria</taxon>
        <taxon>Enterobacterales</taxon>
        <taxon>Yersiniaceae</taxon>
        <taxon>Rouxiella</taxon>
    </lineage>
</organism>
<dbReference type="PANTHER" id="PTHR10996:SF283">
    <property type="entry name" value="GLYOXYLATE_HYDROXYPYRUVATE REDUCTASE B"/>
    <property type="match status" value="1"/>
</dbReference>
<dbReference type="SUPFAM" id="SSF52283">
    <property type="entry name" value="Formate/glycerate dehydrogenase catalytic domain-like"/>
    <property type="match status" value="1"/>
</dbReference>
<protein>
    <recommendedName>
        <fullName evidence="11">Glyoxylate/hydroxypyruvate reductase B</fullName>
        <ecNumber evidence="9">1.1.1.79</ecNumber>
        <ecNumber evidence="10">1.1.1.81</ecNumber>
    </recommendedName>
</protein>
<dbReference type="Pfam" id="PF00389">
    <property type="entry name" value="2-Hacid_dh"/>
    <property type="match status" value="1"/>
</dbReference>
<sequence>MKPSIVLYKKIAADLHQRLEQHFSVVEFNGINAENRVQVYEALKQADGLIGSGGPINKELIDNAPRLRGVSTASAGFDSFDVAELTRRGIPLFNAPAALTDTVADLVFSLVLATARRVVELTNRTKAGEWNGNAPTDWFGIDVHHKTLGIIGMGRIGLAVAQRANLGFDMPILYNARSQHSEAEERFGARKCDLDTLLEESDFVVVILPLSDQTFHIIGKEQFAKMKSTGILISAGRGPVIDEQALIEALQNGTIYGAGLDVYEKEPMPKDSGLLKLDNVVTLPHIGSATAQTRYDMDALAVENIITALSNETNEFCVNGKDLKKS</sequence>
<reference evidence="16 17" key="2">
    <citation type="journal article" date="2017" name="Int. J. Syst. Evol. Microbiol.">
        <title>Rouxiella badensis sp. nov. and Rouxiella silvae sp. nov. isolated from peat bog soil in Germany and emendation of the genus description.</title>
        <authorList>
            <person name="Le Fleche-Mateos A."/>
            <person name="Kugler J.H."/>
            <person name="Hansen S.H."/>
            <person name="Syldatk C."/>
            <person name="Hausmann R."/>
            <person name="Lomprez F."/>
            <person name="Vandenbogaert M."/>
            <person name="Manuguerra J.C."/>
            <person name="Grimont P.A."/>
        </authorList>
    </citation>
    <scope>NUCLEOTIDE SEQUENCE [LARGE SCALE GENOMIC DNA]</scope>
    <source>
        <strain evidence="16 17">213</strain>
    </source>
</reference>
<dbReference type="PROSITE" id="PS00670">
    <property type="entry name" value="D_2_HYDROXYACID_DH_2"/>
    <property type="match status" value="1"/>
</dbReference>
<keyword evidence="1" id="KW-0963">Cytoplasm</keyword>
<dbReference type="RefSeq" id="WP_055775489.1">
    <property type="nucleotide sequence ID" value="NZ_CBCSCF010000016.1"/>
</dbReference>
<evidence type="ECO:0000256" key="7">
    <source>
        <dbReference type="ARBA" id="ARBA00052769"/>
    </source>
</evidence>
<dbReference type="CDD" id="cd05301">
    <property type="entry name" value="GDH"/>
    <property type="match status" value="1"/>
</dbReference>
<dbReference type="InterPro" id="IPR006140">
    <property type="entry name" value="D-isomer_DH_NAD-bd"/>
</dbReference>
<dbReference type="NCBIfam" id="NF011938">
    <property type="entry name" value="PRK15409.1"/>
    <property type="match status" value="1"/>
</dbReference>
<dbReference type="EC" id="1.1.1.81" evidence="10"/>
<dbReference type="InterPro" id="IPR006139">
    <property type="entry name" value="D-isomer_2_OHA_DH_cat_dom"/>
</dbReference>
<dbReference type="Proteomes" id="UP000192722">
    <property type="component" value="Unassembled WGS sequence"/>
</dbReference>
<reference evidence="15" key="3">
    <citation type="submission" date="2020-11" db="EMBL/GenBank/DDBJ databases">
        <authorList>
            <person name="Lee S.D."/>
        </authorList>
    </citation>
    <scope>NUCLEOTIDE SEQUENCE</scope>
    <source>
        <strain evidence="15">SAP-2</strain>
    </source>
</reference>
<feature type="domain" description="D-isomer specific 2-hydroxyacid dehydrogenase NAD-binding" evidence="14">
    <location>
        <begin position="108"/>
        <end position="287"/>
    </location>
</feature>
<evidence type="ECO:0000256" key="1">
    <source>
        <dbReference type="ARBA" id="ARBA00022490"/>
    </source>
</evidence>
<gene>
    <name evidence="15" type="primary">ghrB</name>
    <name evidence="16" type="ORF">BS639_15970</name>
    <name evidence="15" type="ORF">ITX54_17985</name>
</gene>
<evidence type="ECO:0000313" key="18">
    <source>
        <dbReference type="Proteomes" id="UP000705283"/>
    </source>
</evidence>
<evidence type="ECO:0000259" key="13">
    <source>
        <dbReference type="Pfam" id="PF00389"/>
    </source>
</evidence>
<dbReference type="InterPro" id="IPR036291">
    <property type="entry name" value="NAD(P)-bd_dom_sf"/>
</dbReference>
<reference evidence="15" key="4">
    <citation type="submission" date="2022-09" db="EMBL/GenBank/DDBJ databases">
        <title>Rouxiella aceris sp. nov., isolated from tree sap and emended description of the genus Rhouxiella.</title>
        <authorList>
            <person name="Kim I.S."/>
        </authorList>
    </citation>
    <scope>NUCLEOTIDE SEQUENCE</scope>
    <source>
        <strain evidence="15">SAP-2</strain>
    </source>
</reference>
<dbReference type="InterPro" id="IPR029753">
    <property type="entry name" value="D-isomer_DH_CS"/>
</dbReference>
<keyword evidence="2" id="KW-0521">NADP</keyword>
<dbReference type="GO" id="GO:0030267">
    <property type="term" value="F:glyoxylate reductase (NADPH) activity"/>
    <property type="evidence" value="ECO:0007669"/>
    <property type="project" value="UniProtKB-EC"/>
</dbReference>
<dbReference type="EC" id="1.1.1.79" evidence="9"/>
<comment type="caution">
    <text evidence="15">The sequence shown here is derived from an EMBL/GenBank/DDBJ whole genome shotgun (WGS) entry which is preliminary data.</text>
</comment>
<dbReference type="FunFam" id="3.40.50.720:FF:000026">
    <property type="entry name" value="Glyoxylate/hydroxypyruvate reductase B"/>
    <property type="match status" value="1"/>
</dbReference>
<dbReference type="GO" id="GO:0051287">
    <property type="term" value="F:NAD binding"/>
    <property type="evidence" value="ECO:0007669"/>
    <property type="project" value="InterPro"/>
</dbReference>
<name>A0AA40X4X6_9GAMM</name>
<keyword evidence="3 12" id="KW-0560">Oxidoreductase</keyword>